<comment type="caution">
    <text evidence="2">The sequence shown here is derived from an EMBL/GenBank/DDBJ whole genome shotgun (WGS) entry which is preliminary data.</text>
</comment>
<accession>A0ABR6E3B4</accession>
<sequence>MSVKGLTQDVANIFASTDLHFGEQDSDTTNGAFLNISCTDHNKWTTNYGQGVVSLVKNDGGNKNKISPNKRSRRSSWFRRHSLSF</sequence>
<reference evidence="2 3" key="1">
    <citation type="submission" date="2020-08" db="EMBL/GenBank/DDBJ databases">
        <title>Genomic Encyclopedia of Type Strains, Phase IV (KMG-IV): sequencing the most valuable type-strain genomes for metagenomic binning, comparative biology and taxonomic classification.</title>
        <authorList>
            <person name="Goeker M."/>
        </authorList>
    </citation>
    <scope>NUCLEOTIDE SEQUENCE [LARGE SCALE GENOMIC DNA]</scope>
    <source>
        <strain evidence="2 3">DSM 21431</strain>
    </source>
</reference>
<dbReference type="RefSeq" id="WP_182480050.1">
    <property type="nucleotide sequence ID" value="NZ_CAWPNC010000002.1"/>
</dbReference>
<dbReference type="Proteomes" id="UP000548119">
    <property type="component" value="Unassembled WGS sequence"/>
</dbReference>
<feature type="region of interest" description="Disordered" evidence="1">
    <location>
        <begin position="57"/>
        <end position="85"/>
    </location>
</feature>
<organism evidence="2 3">
    <name type="scientific">Bartonella chomelii</name>
    <dbReference type="NCBI Taxonomy" id="236402"/>
    <lineage>
        <taxon>Bacteria</taxon>
        <taxon>Pseudomonadati</taxon>
        <taxon>Pseudomonadota</taxon>
        <taxon>Alphaproteobacteria</taxon>
        <taxon>Hyphomicrobiales</taxon>
        <taxon>Bartonellaceae</taxon>
        <taxon>Bartonella</taxon>
    </lineage>
</organism>
<feature type="compositionally biased region" description="Basic residues" evidence="1">
    <location>
        <begin position="68"/>
        <end position="85"/>
    </location>
</feature>
<evidence type="ECO:0000313" key="2">
    <source>
        <dbReference type="EMBL" id="MBA9083050.1"/>
    </source>
</evidence>
<gene>
    <name evidence="2" type="ORF">GGR10_000891</name>
</gene>
<proteinExistence type="predicted"/>
<keyword evidence="3" id="KW-1185">Reference proteome</keyword>
<evidence type="ECO:0000256" key="1">
    <source>
        <dbReference type="SAM" id="MobiDB-lite"/>
    </source>
</evidence>
<protein>
    <submittedName>
        <fullName evidence="2">Uncharacterized protein</fullName>
    </submittedName>
</protein>
<dbReference type="EMBL" id="JACJIR010000002">
    <property type="protein sequence ID" value="MBA9083050.1"/>
    <property type="molecule type" value="Genomic_DNA"/>
</dbReference>
<evidence type="ECO:0000313" key="3">
    <source>
        <dbReference type="Proteomes" id="UP000548119"/>
    </source>
</evidence>
<name>A0ABR6E3B4_9HYPH</name>